<evidence type="ECO:0000256" key="6">
    <source>
        <dbReference type="RuleBase" id="RU362125"/>
    </source>
</evidence>
<evidence type="ECO:0000259" key="8">
    <source>
        <dbReference type="Pfam" id="PF02770"/>
    </source>
</evidence>
<dbReference type="SUPFAM" id="SSF47203">
    <property type="entry name" value="Acyl-CoA dehydrogenase C-terminal domain-like"/>
    <property type="match status" value="1"/>
</dbReference>
<dbReference type="InterPro" id="IPR009075">
    <property type="entry name" value="AcylCo_DH/oxidase_C"/>
</dbReference>
<dbReference type="AlphaFoldDB" id="A0A1M5JCC2"/>
<dbReference type="InterPro" id="IPR036250">
    <property type="entry name" value="AcylCo_DH-like_C"/>
</dbReference>
<dbReference type="STRING" id="1123382.SAMN02745221_00050"/>
<dbReference type="Gene3D" id="2.40.110.10">
    <property type="entry name" value="Butyryl-CoA Dehydrogenase, subunit A, domain 2"/>
    <property type="match status" value="1"/>
</dbReference>
<evidence type="ECO:0000256" key="5">
    <source>
        <dbReference type="ARBA" id="ARBA00023002"/>
    </source>
</evidence>
<reference evidence="11" key="1">
    <citation type="submission" date="2016-11" db="EMBL/GenBank/DDBJ databases">
        <authorList>
            <person name="Varghese N."/>
            <person name="Submissions S."/>
        </authorList>
    </citation>
    <scope>NUCLEOTIDE SEQUENCE [LARGE SCALE GENOMIC DNA]</scope>
    <source>
        <strain evidence="11">DSM 11003</strain>
    </source>
</reference>
<feature type="domain" description="Acyl-CoA dehydrogenase/oxidase N-terminal" evidence="9">
    <location>
        <begin position="9"/>
        <end position="112"/>
    </location>
</feature>
<evidence type="ECO:0000256" key="3">
    <source>
        <dbReference type="ARBA" id="ARBA00022630"/>
    </source>
</evidence>
<protein>
    <submittedName>
        <fullName evidence="10">Butyryl-CoA dehydrogenase</fullName>
    </submittedName>
</protein>
<comment type="similarity">
    <text evidence="2 6">Belongs to the acyl-CoA dehydrogenase family.</text>
</comment>
<dbReference type="InterPro" id="IPR037069">
    <property type="entry name" value="AcylCoA_DH/ox_N_sf"/>
</dbReference>
<dbReference type="GO" id="GO:0003995">
    <property type="term" value="F:acyl-CoA dehydrogenase activity"/>
    <property type="evidence" value="ECO:0007669"/>
    <property type="project" value="TreeGrafter"/>
</dbReference>
<name>A0A1M5JCC2_9FIRM</name>
<evidence type="ECO:0000256" key="1">
    <source>
        <dbReference type="ARBA" id="ARBA00001974"/>
    </source>
</evidence>
<keyword evidence="11" id="KW-1185">Reference proteome</keyword>
<gene>
    <name evidence="10" type="ORF">SAMN02745221_00050</name>
</gene>
<feature type="domain" description="Acyl-CoA oxidase/dehydrogenase middle" evidence="8">
    <location>
        <begin position="122"/>
        <end position="216"/>
    </location>
</feature>
<sequence length="379" mass="41885">MDFSISPFQMELIRMVREELGSKLKKIREKHLNRPGFKREILSTLAEYNLVCPTIPKEYGGLGLNRSTTVLVVEEIAALFPAAAAMLVATLHAVEPIMLAGNEKQKEYFLPWFTGKKAELASFALTEPEGGSDLAQMHTIATRTDEGFIINGTKDFIINAGVSKLVTLAAFTQKPVDKIWLRIFLVPSSTAGLKIGRKYDTSGLEHLSICQLIFEDALLPHEYVIEESKPGSGYFLLTQTFDLGRVMVAAASLGIARAAYEEALLFAENRIQFGSKIRSHQAIAFDLAEMATKLEMARLITWKASWLMDQGGDFSMHSSMAKLAASTTAQEITLKAADIIGARSYDKNSYIEHLVRDARSLSTLEGTNNIQKMLIASQL</sequence>
<organism evidence="10 11">
    <name type="scientific">Thermosyntropha lipolytica DSM 11003</name>
    <dbReference type="NCBI Taxonomy" id="1123382"/>
    <lineage>
        <taxon>Bacteria</taxon>
        <taxon>Bacillati</taxon>
        <taxon>Bacillota</taxon>
        <taxon>Clostridia</taxon>
        <taxon>Eubacteriales</taxon>
        <taxon>Syntrophomonadaceae</taxon>
        <taxon>Thermosyntropha</taxon>
    </lineage>
</organism>
<evidence type="ECO:0000259" key="7">
    <source>
        <dbReference type="Pfam" id="PF00441"/>
    </source>
</evidence>
<feature type="domain" description="Acyl-CoA dehydrogenase/oxidase C-terminal" evidence="7">
    <location>
        <begin position="232"/>
        <end position="378"/>
    </location>
</feature>
<evidence type="ECO:0000313" key="11">
    <source>
        <dbReference type="Proteomes" id="UP000242329"/>
    </source>
</evidence>
<dbReference type="Gene3D" id="1.20.140.10">
    <property type="entry name" value="Butyryl-CoA Dehydrogenase, subunit A, domain 3"/>
    <property type="match status" value="1"/>
</dbReference>
<dbReference type="InterPro" id="IPR013786">
    <property type="entry name" value="AcylCoA_DH/ox_N"/>
</dbReference>
<dbReference type="SUPFAM" id="SSF56645">
    <property type="entry name" value="Acyl-CoA dehydrogenase NM domain-like"/>
    <property type="match status" value="1"/>
</dbReference>
<dbReference type="Gene3D" id="1.10.540.10">
    <property type="entry name" value="Acyl-CoA dehydrogenase/oxidase, N-terminal domain"/>
    <property type="match status" value="1"/>
</dbReference>
<dbReference type="GO" id="GO:0050660">
    <property type="term" value="F:flavin adenine dinucleotide binding"/>
    <property type="evidence" value="ECO:0007669"/>
    <property type="project" value="InterPro"/>
</dbReference>
<dbReference type="FunFam" id="1.20.140.10:FF:000001">
    <property type="entry name" value="Acyl-CoA dehydrogenase"/>
    <property type="match status" value="1"/>
</dbReference>
<keyword evidence="4 6" id="KW-0274">FAD</keyword>
<dbReference type="PIRSF" id="PIRSF016578">
    <property type="entry name" value="HsaA"/>
    <property type="match status" value="1"/>
</dbReference>
<accession>A0A1M5JCC2</accession>
<dbReference type="OrthoDB" id="9785203at2"/>
<dbReference type="InterPro" id="IPR006091">
    <property type="entry name" value="Acyl-CoA_Oxase/DH_mid-dom"/>
</dbReference>
<dbReference type="Proteomes" id="UP000242329">
    <property type="component" value="Unassembled WGS sequence"/>
</dbReference>
<evidence type="ECO:0000259" key="9">
    <source>
        <dbReference type="Pfam" id="PF02771"/>
    </source>
</evidence>
<dbReference type="PANTHER" id="PTHR43884">
    <property type="entry name" value="ACYL-COA DEHYDROGENASE"/>
    <property type="match status" value="1"/>
</dbReference>
<evidence type="ECO:0000256" key="4">
    <source>
        <dbReference type="ARBA" id="ARBA00022827"/>
    </source>
</evidence>
<dbReference type="Pfam" id="PF00441">
    <property type="entry name" value="Acyl-CoA_dh_1"/>
    <property type="match status" value="1"/>
</dbReference>
<evidence type="ECO:0000256" key="2">
    <source>
        <dbReference type="ARBA" id="ARBA00009347"/>
    </source>
</evidence>
<dbReference type="InterPro" id="IPR046373">
    <property type="entry name" value="Acyl-CoA_Oxase/DH_mid-dom_sf"/>
</dbReference>
<keyword evidence="3 6" id="KW-0285">Flavoprotein</keyword>
<proteinExistence type="inferred from homology"/>
<comment type="cofactor">
    <cofactor evidence="1 6">
        <name>FAD</name>
        <dbReference type="ChEBI" id="CHEBI:57692"/>
    </cofactor>
</comment>
<dbReference type="InterPro" id="IPR009100">
    <property type="entry name" value="AcylCoA_DH/oxidase_NM_dom_sf"/>
</dbReference>
<evidence type="ECO:0000313" key="10">
    <source>
        <dbReference type="EMBL" id="SHG37900.1"/>
    </source>
</evidence>
<keyword evidence="5 6" id="KW-0560">Oxidoreductase</keyword>
<dbReference type="EMBL" id="FQWY01000002">
    <property type="protein sequence ID" value="SHG37900.1"/>
    <property type="molecule type" value="Genomic_DNA"/>
</dbReference>
<dbReference type="Pfam" id="PF02770">
    <property type="entry name" value="Acyl-CoA_dh_M"/>
    <property type="match status" value="1"/>
</dbReference>
<dbReference type="Pfam" id="PF02771">
    <property type="entry name" value="Acyl-CoA_dh_N"/>
    <property type="match status" value="1"/>
</dbReference>
<dbReference type="RefSeq" id="WP_073088785.1">
    <property type="nucleotide sequence ID" value="NZ_FQWY01000002.1"/>
</dbReference>
<dbReference type="PANTHER" id="PTHR43884:SF12">
    <property type="entry name" value="ISOVALERYL-COA DEHYDROGENASE, MITOCHONDRIAL-RELATED"/>
    <property type="match status" value="1"/>
</dbReference>